<dbReference type="PANTHER" id="PTHR11679">
    <property type="entry name" value="VESICLE PROTEIN SORTING-ASSOCIATED"/>
    <property type="match status" value="1"/>
</dbReference>
<dbReference type="Proteomes" id="UP000790833">
    <property type="component" value="Unassembled WGS sequence"/>
</dbReference>
<dbReference type="PIRSF" id="PIRSF005715">
    <property type="entry name" value="VPS45_Sec1"/>
    <property type="match status" value="1"/>
</dbReference>
<dbReference type="GeneID" id="66118167"/>
<dbReference type="InterPro" id="IPR036045">
    <property type="entry name" value="Sec1-like_sf"/>
</dbReference>
<dbReference type="SUPFAM" id="SSF56815">
    <property type="entry name" value="Sec1/munc18-like (SM) proteins"/>
    <property type="match status" value="1"/>
</dbReference>
<dbReference type="Gene3D" id="1.25.40.60">
    <property type="match status" value="1"/>
</dbReference>
<dbReference type="Gene3D" id="3.90.830.10">
    <property type="entry name" value="Syntaxin Binding Protein 1, Chain A, domain 2"/>
    <property type="match status" value="1"/>
</dbReference>
<protein>
    <submittedName>
        <fullName evidence="2">Vacuolar protein sorting-associated protein 45</fullName>
    </submittedName>
</protein>
<dbReference type="GO" id="GO:0016192">
    <property type="term" value="P:vesicle-mediated transport"/>
    <property type="evidence" value="ECO:0007669"/>
    <property type="project" value="InterPro"/>
</dbReference>
<keyword evidence="3" id="KW-1185">Reference proteome</keyword>
<dbReference type="Gene3D" id="3.40.50.2060">
    <property type="match status" value="1"/>
</dbReference>
<sequence length="603" mass="69743">MTSLNQISTKYFERLFITKNNKSDERKPRVLLVDKHTTSILSLSYTQSQLLEHDIILIELITNHQNLKQMKNLDCIVYIKPTADSINHLVKELSQPHYSKYQVYFNNIITKQNLEKIAELDDLEVIVRVMELFQDYQVINDNLYQLENDRDDIIDESNQLVSLLLALKKCPIIFYETKLNIELRKLGSEILYQINLNSNNNLFDDVNSNLDTPPVLLILDRDNDPITPLIYPWTYQSMIHEFIGIENNTIALAADANGAAAPAAVTLSDKFYQLSIYLNYGDINDKFQTYVEQYKKETKQTSVINNNNLQDLKKLLTKFPEFKKLSNNILKHLNILTKLDEQINHQNLWEIGELQQIIIGNLENYPLIKKKILPIINNLRIYTIDKVKLLILLMVRFPNQQNDFNQWINQLNDPTYTQPPITKSQHLLLESFKLKKLFPHYNFEASLSDQSNSNEEGGIGGGSNFFNKAKINTLFGGNHSNKSENNDNIYMQYTPRLKSVLANILHHQSVQSSSQFTKLVPDKVNNQYGNYDGAIKDIIIYFKGGITYEESRIVYELQQKYPSVNLIIGGDKIINSNDWLNILYDKVNDLPQSGNNNQVLDLL</sequence>
<gene>
    <name evidence="2" type="primary">VPS45</name>
    <name evidence="2" type="ORF">KQ657_004793</name>
</gene>
<dbReference type="Gene3D" id="3.40.50.1910">
    <property type="match status" value="1"/>
</dbReference>
<dbReference type="OrthoDB" id="10266265at2759"/>
<dbReference type="InterPro" id="IPR027482">
    <property type="entry name" value="Sec1-like_dom2"/>
</dbReference>
<dbReference type="EMBL" id="JAHMUF010000008">
    <property type="protein sequence ID" value="KAG7194085.1"/>
    <property type="molecule type" value="Genomic_DNA"/>
</dbReference>
<proteinExistence type="inferred from homology"/>
<evidence type="ECO:0000313" key="3">
    <source>
        <dbReference type="Proteomes" id="UP000790833"/>
    </source>
</evidence>
<dbReference type="Pfam" id="PF00995">
    <property type="entry name" value="Sec1"/>
    <property type="match status" value="1"/>
</dbReference>
<comment type="similarity">
    <text evidence="1">Belongs to the STXBP/unc-18/SEC1 family.</text>
</comment>
<dbReference type="InterPro" id="IPR001619">
    <property type="entry name" value="Sec1-like"/>
</dbReference>
<dbReference type="AlphaFoldDB" id="A0A9P8AIV6"/>
<dbReference type="RefSeq" id="XP_043049632.1">
    <property type="nucleotide sequence ID" value="XM_043195459.1"/>
</dbReference>
<dbReference type="InterPro" id="IPR043127">
    <property type="entry name" value="Sec-1-like_dom3a"/>
</dbReference>
<dbReference type="InterPro" id="IPR043154">
    <property type="entry name" value="Sec-1-like_dom1"/>
</dbReference>
<comment type="caution">
    <text evidence="2">The sequence shown here is derived from an EMBL/GenBank/DDBJ whole genome shotgun (WGS) entry which is preliminary data.</text>
</comment>
<name>A0A9P8AIV6_9ASCO</name>
<accession>A0A9P8AIV6</accession>
<evidence type="ECO:0000256" key="1">
    <source>
        <dbReference type="ARBA" id="ARBA00009884"/>
    </source>
</evidence>
<organism evidence="2 3">
    <name type="scientific">Scheffersomyces spartinae</name>
    <dbReference type="NCBI Taxonomy" id="45513"/>
    <lineage>
        <taxon>Eukaryota</taxon>
        <taxon>Fungi</taxon>
        <taxon>Dikarya</taxon>
        <taxon>Ascomycota</taxon>
        <taxon>Saccharomycotina</taxon>
        <taxon>Pichiomycetes</taxon>
        <taxon>Debaryomycetaceae</taxon>
        <taxon>Scheffersomyces</taxon>
    </lineage>
</organism>
<reference evidence="2" key="1">
    <citation type="submission" date="2021-03" db="EMBL/GenBank/DDBJ databases">
        <authorList>
            <person name="Palmer J.M."/>
        </authorList>
    </citation>
    <scope>NUCLEOTIDE SEQUENCE</scope>
    <source>
        <strain evidence="2">ARV_011</strain>
    </source>
</reference>
<evidence type="ECO:0000313" key="2">
    <source>
        <dbReference type="EMBL" id="KAG7194085.1"/>
    </source>
</evidence>